<evidence type="ECO:0000313" key="4">
    <source>
        <dbReference type="Proteomes" id="UP001235341"/>
    </source>
</evidence>
<reference evidence="2 4" key="3">
    <citation type="submission" date="2023-08" db="EMBL/GenBank/DDBJ databases">
        <title>Complete Genome and Methylome dissection of Serratia fonticola NEB369.</title>
        <authorList>
            <person name="Fomenkov A."/>
            <person name="Roberts R.D."/>
        </authorList>
    </citation>
    <scope>NUCLEOTIDE SEQUENCE [LARGE SCALE GENOMIC DNA]</scope>
    <source>
        <strain evidence="2 4">NEB369</strain>
    </source>
</reference>
<organism evidence="1 3">
    <name type="scientific">Serratia fonticola</name>
    <dbReference type="NCBI Taxonomy" id="47917"/>
    <lineage>
        <taxon>Bacteria</taxon>
        <taxon>Pseudomonadati</taxon>
        <taxon>Pseudomonadota</taxon>
        <taxon>Gammaproteobacteria</taxon>
        <taxon>Enterobacterales</taxon>
        <taxon>Yersiniaceae</taxon>
        <taxon>Serratia</taxon>
    </lineage>
</organism>
<sequence length="109" mass="11434">MKYSHIGVCGVVLAGVFLSGCAVKNDKTEVGAIGLSYHSNVEKLADGNYVASVEASLGRGRVSGAQGLVARDAIAYCNAMNKNMKVIKEETDSHLLVNGVAKLTFSCIQ</sequence>
<protein>
    <recommendedName>
        <fullName evidence="5">Lipoprotein</fullName>
    </recommendedName>
</protein>
<dbReference type="RefSeq" id="WP_024530805.1">
    <property type="nucleotide sequence ID" value="NZ_CAMKUK010000003.1"/>
</dbReference>
<accession>A0AAE7JUM5</accession>
<gene>
    <name evidence="1" type="ORF">G9399_19435</name>
    <name evidence="2" type="ORF">RFB13_07370</name>
</gene>
<name>A0AAE7JUM5_SERFO</name>
<dbReference type="EMBL" id="CP054160">
    <property type="protein sequence ID" value="QKJ60075.1"/>
    <property type="molecule type" value="Genomic_DNA"/>
</dbReference>
<proteinExistence type="predicted"/>
<keyword evidence="4" id="KW-1185">Reference proteome</keyword>
<reference evidence="3" key="1">
    <citation type="submission" date="2020-03" db="EMBL/GenBank/DDBJ databases">
        <title>Genome sequences of seven Enterobacteriaceae strains isolated from Canadian wastewater treatment facilities.</title>
        <authorList>
            <person name="Huang H."/>
            <person name="Chmara J.T."/>
            <person name="Duceppe M.-O."/>
        </authorList>
    </citation>
    <scope>NUCLEOTIDE SEQUENCE [LARGE SCALE GENOMIC DNA]</scope>
    <source>
        <strain evidence="3">Biosolid 3</strain>
    </source>
</reference>
<evidence type="ECO:0000313" key="1">
    <source>
        <dbReference type="EMBL" id="QKJ60075.1"/>
    </source>
</evidence>
<evidence type="ECO:0008006" key="5">
    <source>
        <dbReference type="Google" id="ProtNLM"/>
    </source>
</evidence>
<dbReference type="PROSITE" id="PS51257">
    <property type="entry name" value="PROKAR_LIPOPROTEIN"/>
    <property type="match status" value="1"/>
</dbReference>
<dbReference type="Proteomes" id="UP001235341">
    <property type="component" value="Chromosome"/>
</dbReference>
<evidence type="ECO:0000313" key="2">
    <source>
        <dbReference type="EMBL" id="WMT16136.1"/>
    </source>
</evidence>
<dbReference type="AlphaFoldDB" id="A0AAE7JUM5"/>
<dbReference type="EMBL" id="CP133586">
    <property type="protein sequence ID" value="WMT16136.1"/>
    <property type="molecule type" value="Genomic_DNA"/>
</dbReference>
<evidence type="ECO:0000313" key="3">
    <source>
        <dbReference type="Proteomes" id="UP000503464"/>
    </source>
</evidence>
<reference evidence="1" key="2">
    <citation type="submission" date="2022-06" db="EMBL/GenBank/DDBJ databases">
        <title>Genome sequences of seven Enterobacteriaceae strains isolated from Canadian wastewater treatment facilities.</title>
        <authorList>
            <person name="Huang H."/>
            <person name="Chmara J.T."/>
            <person name="Duceppe M.-O."/>
        </authorList>
    </citation>
    <scope>NUCLEOTIDE SEQUENCE</scope>
    <source>
        <strain evidence="1">HH13</strain>
    </source>
</reference>
<dbReference type="Proteomes" id="UP000503464">
    <property type="component" value="Chromosome"/>
</dbReference>